<dbReference type="Proteomes" id="UP000600071">
    <property type="component" value="Unassembled WGS sequence"/>
</dbReference>
<accession>A0A832ZTU0</accession>
<protein>
    <submittedName>
        <fullName evidence="1">Uncharacterized protein</fullName>
    </submittedName>
</protein>
<evidence type="ECO:0000313" key="1">
    <source>
        <dbReference type="EMBL" id="HIQ24114.1"/>
    </source>
</evidence>
<evidence type="ECO:0000313" key="2">
    <source>
        <dbReference type="Proteomes" id="UP000600071"/>
    </source>
</evidence>
<organism evidence="1 2">
    <name type="scientific">Pyrodictium delaneyi</name>
    <dbReference type="NCBI Taxonomy" id="1273541"/>
    <lineage>
        <taxon>Archaea</taxon>
        <taxon>Thermoproteota</taxon>
        <taxon>Thermoprotei</taxon>
        <taxon>Desulfurococcales</taxon>
        <taxon>Pyrodictiaceae</taxon>
        <taxon>Pyrodictium</taxon>
    </lineage>
</organism>
<dbReference type="AlphaFoldDB" id="A0A832ZTU0"/>
<reference evidence="1" key="1">
    <citation type="journal article" date="2020" name="ISME J.">
        <title>Gammaproteobacteria mediating utilization of methyl-, sulfur- and petroleum organic compounds in deep ocean hydrothermal plumes.</title>
        <authorList>
            <person name="Zhou Z."/>
            <person name="Liu Y."/>
            <person name="Pan J."/>
            <person name="Cron B.R."/>
            <person name="Toner B.M."/>
            <person name="Anantharaman K."/>
            <person name="Breier J.A."/>
            <person name="Dick G.J."/>
            <person name="Li M."/>
        </authorList>
    </citation>
    <scope>NUCLEOTIDE SEQUENCE</scope>
    <source>
        <strain evidence="1">SZUA-1523</strain>
    </source>
</reference>
<proteinExistence type="predicted"/>
<gene>
    <name evidence="1" type="ORF">EYH50_03605</name>
</gene>
<name>A0A832ZTU0_9CREN</name>
<dbReference type="EMBL" id="DQVR01000080">
    <property type="protein sequence ID" value="HIQ24114.1"/>
    <property type="molecule type" value="Genomic_DNA"/>
</dbReference>
<sequence length="224" mass="24833">MPLPSSNERKARALSEANKILLPLIGGARSIAKVVEAAGASQRTRPVSVHSSRDMRLHAIVVEIPGSNPLVVAVYASTQESRPTSPLQFSNRVKRLQRFISKLRGKYFNTADIAYIYISPSGLTRGARLLALKYKVFFALNGNEARQKLAKFLASRYRKLIASLQGKHIWGVVPLLLYSLSLLARKLGAQIHSLSPIHAIEWSRKGVKFTPNTITRLETYSSTL</sequence>
<comment type="caution">
    <text evidence="1">The sequence shown here is derived from an EMBL/GenBank/DDBJ whole genome shotgun (WGS) entry which is preliminary data.</text>
</comment>